<evidence type="ECO:0000313" key="9">
    <source>
        <dbReference type="Proteomes" id="UP000032544"/>
    </source>
</evidence>
<evidence type="ECO:0000256" key="6">
    <source>
        <dbReference type="ARBA" id="ARBA00023052"/>
    </source>
</evidence>
<dbReference type="GO" id="GO:0005829">
    <property type="term" value="C:cytosol"/>
    <property type="evidence" value="ECO:0007669"/>
    <property type="project" value="TreeGrafter"/>
</dbReference>
<dbReference type="GO" id="GO:0004591">
    <property type="term" value="F:oxoglutarate dehydrogenase (succinyl-transferring) activity"/>
    <property type="evidence" value="ECO:0007669"/>
    <property type="project" value="UniProtKB-EC"/>
</dbReference>
<dbReference type="SUPFAM" id="SSF52518">
    <property type="entry name" value="Thiamin diphosphate-binding fold (THDP-binding)"/>
    <property type="match status" value="2"/>
</dbReference>
<dbReference type="NCBIfam" id="NF006914">
    <property type="entry name" value="PRK09404.1"/>
    <property type="match status" value="1"/>
</dbReference>
<dbReference type="RefSeq" id="WP_045030625.1">
    <property type="nucleotide sequence ID" value="NZ_JRHC01000003.1"/>
</dbReference>
<dbReference type="OrthoDB" id="9759785at2"/>
<comment type="similarity">
    <text evidence="3">Belongs to the alpha-ketoglutarate dehydrogenase family.</text>
</comment>
<sequence>MDKFSSVGNQEIEAIENLYQSYLEDPESVDKSWQQFFSGFELARKQYPEKPSGIKPDNIDKEFAILNLIHGYRQRGHLFTKTNPVRARRKYSPTLDIENFGLEKADLEKTFQAGNEIGIGAAKLKDIIAHLEATYCRSIGVEYVYMRHPEVVQWLRERMESTQNSEEYTDEKRKHFFYHLKLAVGFENFIHKKFVGQKRFSLEGAEAIIPALDAVIERGAELGMEEFIMGMAHRGRLNILANILEKPYQNIFKEFYGTEYEDDIAQGDVKYHLGYENEVETDFGKKVKLKLVPNPSHLETVAPIVEGMVRAQIEYEYQRDYSKAAAIVIHGDAAIATQGVVYETIQMSQLPGYKTGGTIHLVINNQVGFTTPYLEARSSTYCTDVAKVTRSPVFHVNGDDVEALVWTIKLAMEFRQKFHSDVFIDILCYRKYGHNEGDEPRFTQPMLYKAISKHKNPRDIYADRLNELGIMTHEESRKKVREFDQFLEGKYKESEKIEKLKIRKFLVKDFENYELPSKANFNEPVETGVGEDAIRNVAEKIYTLPKDLPFFKKVNRIISDRKMMVHDNRLDWAMGELLAYGTLVAEGHPVRLSGQDTERGTFAHRHAAFVIDGTEDKYFPLKHVSENQARFKVYNSPLSEYAVMGFEYGYALSEPNGLTIWEAQFGDFHNVAQVIIDQYITSAFEKWGLMNNLTLLLPHGFEGQGPEHSSARLERFLELSANNNIQVVMPTTPANMFHLLRRQVKMKMRLPLVVFTPKSLLRHPMVHSTIEELAEGHFKEIIDDPVAEPDLVEKVVFVTGRLYYDLAKYKTEHGISNTAVVRLEQIYPIPNKQINEILSKYSKSTELIWAQDEPENMGAWPFINRKLDCLGFKVVARPESASPAVGLMEKHKKGLDQILETVFKQKEVVAS</sequence>
<dbReference type="InterPro" id="IPR001017">
    <property type="entry name" value="DH_E1"/>
</dbReference>
<organism evidence="8 9">
    <name type="scientific">Draconibacterium sediminis</name>
    <dbReference type="NCBI Taxonomy" id="1544798"/>
    <lineage>
        <taxon>Bacteria</taxon>
        <taxon>Pseudomonadati</taxon>
        <taxon>Bacteroidota</taxon>
        <taxon>Bacteroidia</taxon>
        <taxon>Marinilabiliales</taxon>
        <taxon>Prolixibacteraceae</taxon>
        <taxon>Draconibacterium</taxon>
    </lineage>
</organism>
<accession>A0A0D8J8X9</accession>
<evidence type="ECO:0000256" key="5">
    <source>
        <dbReference type="ARBA" id="ARBA00023002"/>
    </source>
</evidence>
<dbReference type="InterPro" id="IPR029061">
    <property type="entry name" value="THDP-binding"/>
</dbReference>
<keyword evidence="6" id="KW-0786">Thiamine pyrophosphate</keyword>
<dbReference type="Gene3D" id="3.40.50.12470">
    <property type="match status" value="1"/>
</dbReference>
<evidence type="ECO:0000256" key="1">
    <source>
        <dbReference type="ARBA" id="ARBA00001964"/>
    </source>
</evidence>
<dbReference type="InterPro" id="IPR032106">
    <property type="entry name" value="2-oxogl_dehyd_N"/>
</dbReference>
<keyword evidence="5" id="KW-0560">Oxidoreductase</keyword>
<dbReference type="PANTHER" id="PTHR23152">
    <property type="entry name" value="2-OXOGLUTARATE DEHYDROGENASE"/>
    <property type="match status" value="1"/>
</dbReference>
<dbReference type="Pfam" id="PF16078">
    <property type="entry name" value="2-oxogl_dehyd_N"/>
    <property type="match status" value="1"/>
</dbReference>
<dbReference type="EC" id="1.2.4.2" evidence="4"/>
<dbReference type="EMBL" id="JRHC01000003">
    <property type="protein sequence ID" value="KJF43352.1"/>
    <property type="molecule type" value="Genomic_DNA"/>
</dbReference>
<dbReference type="GO" id="GO:0045252">
    <property type="term" value="C:oxoglutarate dehydrogenase complex"/>
    <property type="evidence" value="ECO:0007669"/>
    <property type="project" value="TreeGrafter"/>
</dbReference>
<comment type="cofactor">
    <cofactor evidence="1">
        <name>thiamine diphosphate</name>
        <dbReference type="ChEBI" id="CHEBI:58937"/>
    </cofactor>
</comment>
<dbReference type="PATRIC" id="fig|1544798.3.peg.2967"/>
<dbReference type="Pfam" id="PF16870">
    <property type="entry name" value="OxoGdeHyase_C"/>
    <property type="match status" value="1"/>
</dbReference>
<dbReference type="SMART" id="SM00861">
    <property type="entry name" value="Transket_pyr"/>
    <property type="match status" value="1"/>
</dbReference>
<dbReference type="GO" id="GO:0030976">
    <property type="term" value="F:thiamine pyrophosphate binding"/>
    <property type="evidence" value="ECO:0007669"/>
    <property type="project" value="InterPro"/>
</dbReference>
<comment type="caution">
    <text evidence="8">The sequence shown here is derived from an EMBL/GenBank/DDBJ whole genome shotgun (WGS) entry which is preliminary data.</text>
</comment>
<dbReference type="AlphaFoldDB" id="A0A0D8J8X9"/>
<dbReference type="NCBIfam" id="NF008907">
    <property type="entry name" value="PRK12270.1"/>
    <property type="match status" value="1"/>
</dbReference>
<dbReference type="InterPro" id="IPR031717">
    <property type="entry name" value="ODO-1/KGD_C"/>
</dbReference>
<dbReference type="Pfam" id="PF00676">
    <property type="entry name" value="E1_dh"/>
    <property type="match status" value="1"/>
</dbReference>
<dbReference type="Gene3D" id="3.40.50.970">
    <property type="match status" value="1"/>
</dbReference>
<dbReference type="PANTHER" id="PTHR23152:SF4">
    <property type="entry name" value="2-OXOADIPATE DEHYDROGENASE COMPLEX COMPONENT E1"/>
    <property type="match status" value="1"/>
</dbReference>
<reference evidence="8 9" key="1">
    <citation type="submission" date="2014-09" db="EMBL/GenBank/DDBJ databases">
        <title>Draft Genome Sequence of Draconibacterium sp. JN14CK-3.</title>
        <authorList>
            <person name="Dong C."/>
            <person name="Lai Q."/>
            <person name="Shao Z."/>
        </authorList>
    </citation>
    <scope>NUCLEOTIDE SEQUENCE [LARGE SCALE GENOMIC DNA]</scope>
    <source>
        <strain evidence="8 9">JN14CK-3</strain>
    </source>
</reference>
<dbReference type="CDD" id="cd02016">
    <property type="entry name" value="TPP_E1_OGDC_like"/>
    <property type="match status" value="1"/>
</dbReference>
<dbReference type="NCBIfam" id="TIGR00239">
    <property type="entry name" value="2oxo_dh_E1"/>
    <property type="match status" value="1"/>
</dbReference>
<dbReference type="PIRSF" id="PIRSF000157">
    <property type="entry name" value="Oxoglu_dh_E1"/>
    <property type="match status" value="1"/>
</dbReference>
<feature type="domain" description="Transketolase-like pyrimidine-binding" evidence="7">
    <location>
        <begin position="570"/>
        <end position="763"/>
    </location>
</feature>
<evidence type="ECO:0000256" key="4">
    <source>
        <dbReference type="ARBA" id="ARBA00012280"/>
    </source>
</evidence>
<evidence type="ECO:0000256" key="3">
    <source>
        <dbReference type="ARBA" id="ARBA00006936"/>
    </source>
</evidence>
<proteinExistence type="inferred from homology"/>
<dbReference type="GO" id="GO:0006099">
    <property type="term" value="P:tricarboxylic acid cycle"/>
    <property type="evidence" value="ECO:0007669"/>
    <property type="project" value="TreeGrafter"/>
</dbReference>
<evidence type="ECO:0000256" key="2">
    <source>
        <dbReference type="ARBA" id="ARBA00003906"/>
    </source>
</evidence>
<dbReference type="Gene3D" id="3.40.50.11610">
    <property type="entry name" value="Multifunctional 2-oxoglutarate metabolism enzyme, C-terminal domain"/>
    <property type="match status" value="1"/>
</dbReference>
<comment type="function">
    <text evidence="2">E1 component of the 2-oxoglutarate dehydrogenase (OGDH) complex which catalyzes the decarboxylation of 2-oxoglutarate, the first step in the conversion of 2-oxoglutarate to succinyl-CoA and CO(2).</text>
</comment>
<dbReference type="Proteomes" id="UP000032544">
    <property type="component" value="Unassembled WGS sequence"/>
</dbReference>
<name>A0A0D8J8X9_9BACT</name>
<protein>
    <recommendedName>
        <fullName evidence="4">oxoglutarate dehydrogenase (succinyl-transferring)</fullName>
        <ecNumber evidence="4">1.2.4.2</ecNumber>
    </recommendedName>
</protein>
<gene>
    <name evidence="8" type="ORF">LH29_14020</name>
</gene>
<dbReference type="InterPro" id="IPR011603">
    <property type="entry name" value="2oxoglutarate_DH_E1"/>
</dbReference>
<dbReference type="Pfam" id="PF02779">
    <property type="entry name" value="Transket_pyr"/>
    <property type="match status" value="1"/>
</dbReference>
<evidence type="ECO:0000259" key="7">
    <source>
        <dbReference type="SMART" id="SM00861"/>
    </source>
</evidence>
<dbReference type="STRING" id="1544798.LH29_14020"/>
<dbReference type="InterPro" id="IPR042179">
    <property type="entry name" value="KGD_C_sf"/>
</dbReference>
<dbReference type="Gene3D" id="1.10.287.1150">
    <property type="entry name" value="TPP helical domain"/>
    <property type="match status" value="1"/>
</dbReference>
<keyword evidence="9" id="KW-1185">Reference proteome</keyword>
<dbReference type="InterPro" id="IPR005475">
    <property type="entry name" value="Transketolase-like_Pyr-bd"/>
</dbReference>
<evidence type="ECO:0000313" key="8">
    <source>
        <dbReference type="EMBL" id="KJF43352.1"/>
    </source>
</evidence>